<dbReference type="Pfam" id="PF09731">
    <property type="entry name" value="Mitofilin"/>
    <property type="match status" value="1"/>
</dbReference>
<sequence length="404" mass="42587">MSRSKKTTKKVEETETIESTTSTDAEGTTVTEVEAIEATLTEDDAVQSDEVVQDDPSDHDVNSPDPQTEEPNDTTEVTEPEVVPATEPPVVVKKTGLIPIVLGGALCVAAGYAGANFLKPDGWPFPGGSTVETEQRLADLEAAISKNQAAVSQNVERIESVQDAAQSAAAALSSQIDALDVKAALDPLSQDLKALEERLTSLEAAPVAQAVVSPEATAAYERQLDEMQTLLNAEISRLQEAKITAEATKEAAEKVTDMSRLQEAINSGVPFASMIGSLSIDVPEAIQSAANQGVPTLPELADAFEGAADIAIVETAKVDTEGQSWSSRFLRSQLGLRSLTPKEGNSPDAVLSRAQQAVRENDLAKALSEISALPDVGQAVMADWVARAQTRLDVTNALSAMLAQ</sequence>
<keyword evidence="3" id="KW-1133">Transmembrane helix</keyword>
<evidence type="ECO:0000313" key="6">
    <source>
        <dbReference type="EMBL" id="RPE64751.1"/>
    </source>
</evidence>
<dbReference type="OrthoDB" id="7659420at2"/>
<name>A0A3N4UC56_9RHOB</name>
<dbReference type="EMBL" id="RKQK01000004">
    <property type="protein sequence ID" value="RPE64751.1"/>
    <property type="molecule type" value="Genomic_DNA"/>
</dbReference>
<proteinExistence type="predicted"/>
<feature type="compositionally biased region" description="Acidic residues" evidence="5">
    <location>
        <begin position="40"/>
        <end position="55"/>
    </location>
</feature>
<feature type="region of interest" description="Disordered" evidence="5">
    <location>
        <begin position="1"/>
        <end position="85"/>
    </location>
</feature>
<feature type="compositionally biased region" description="Acidic residues" evidence="5">
    <location>
        <begin position="67"/>
        <end position="79"/>
    </location>
</feature>
<evidence type="ECO:0000256" key="2">
    <source>
        <dbReference type="ARBA" id="ARBA00022692"/>
    </source>
</evidence>
<evidence type="ECO:0000256" key="1">
    <source>
        <dbReference type="ARBA" id="ARBA00004370"/>
    </source>
</evidence>
<comment type="subcellular location">
    <subcellularLocation>
        <location evidence="1">Membrane</location>
    </subcellularLocation>
</comment>
<evidence type="ECO:0000256" key="4">
    <source>
        <dbReference type="ARBA" id="ARBA00023136"/>
    </source>
</evidence>
<dbReference type="Proteomes" id="UP000269689">
    <property type="component" value="Unassembled WGS sequence"/>
</dbReference>
<dbReference type="InterPro" id="IPR019133">
    <property type="entry name" value="MIC60"/>
</dbReference>
<dbReference type="AlphaFoldDB" id="A0A3N4UC56"/>
<organism evidence="6 7">
    <name type="scientific">Pacificibacter maritimus</name>
    <dbReference type="NCBI Taxonomy" id="762213"/>
    <lineage>
        <taxon>Bacteria</taxon>
        <taxon>Pseudomonadati</taxon>
        <taxon>Pseudomonadota</taxon>
        <taxon>Alphaproteobacteria</taxon>
        <taxon>Rhodobacterales</taxon>
        <taxon>Roseobacteraceae</taxon>
        <taxon>Pacificibacter</taxon>
    </lineage>
</organism>
<keyword evidence="2" id="KW-0812">Transmembrane</keyword>
<evidence type="ECO:0000313" key="7">
    <source>
        <dbReference type="Proteomes" id="UP000269689"/>
    </source>
</evidence>
<feature type="compositionally biased region" description="Low complexity" evidence="5">
    <location>
        <begin position="17"/>
        <end position="39"/>
    </location>
</feature>
<gene>
    <name evidence="6" type="ORF">EDD53_2511</name>
</gene>
<comment type="caution">
    <text evidence="6">The sequence shown here is derived from an EMBL/GenBank/DDBJ whole genome shotgun (WGS) entry which is preliminary data.</text>
</comment>
<protein>
    <recommendedName>
        <fullName evidence="8">Inner membrane protein</fullName>
    </recommendedName>
</protein>
<dbReference type="GO" id="GO:0016020">
    <property type="term" value="C:membrane"/>
    <property type="evidence" value="ECO:0007669"/>
    <property type="project" value="UniProtKB-SubCell"/>
</dbReference>
<evidence type="ECO:0008006" key="8">
    <source>
        <dbReference type="Google" id="ProtNLM"/>
    </source>
</evidence>
<evidence type="ECO:0000256" key="3">
    <source>
        <dbReference type="ARBA" id="ARBA00022989"/>
    </source>
</evidence>
<dbReference type="RefSeq" id="WP_123793649.1">
    <property type="nucleotide sequence ID" value="NZ_RKQK01000004.1"/>
</dbReference>
<accession>A0A3N4UC56</accession>
<keyword evidence="4" id="KW-0472">Membrane</keyword>
<keyword evidence="7" id="KW-1185">Reference proteome</keyword>
<reference evidence="6 7" key="1">
    <citation type="submission" date="2018-11" db="EMBL/GenBank/DDBJ databases">
        <title>Genomic Encyclopedia of Type Strains, Phase IV (KMG-IV): sequencing the most valuable type-strain genomes for metagenomic binning, comparative biology and taxonomic classification.</title>
        <authorList>
            <person name="Goeker M."/>
        </authorList>
    </citation>
    <scope>NUCLEOTIDE SEQUENCE [LARGE SCALE GENOMIC DNA]</scope>
    <source>
        <strain evidence="6 7">DSM 104731</strain>
    </source>
</reference>
<evidence type="ECO:0000256" key="5">
    <source>
        <dbReference type="SAM" id="MobiDB-lite"/>
    </source>
</evidence>